<dbReference type="ExpressionAtlas" id="A0A2K3LTE2">
    <property type="expression patterns" value="baseline"/>
</dbReference>
<evidence type="ECO:0000313" key="2">
    <source>
        <dbReference type="EMBL" id="PNX81810.1"/>
    </source>
</evidence>
<reference evidence="2 3" key="2">
    <citation type="journal article" date="2017" name="Front. Plant Sci.">
        <title>Gene Classification and Mining of Molecular Markers Useful in Red Clover (Trifolium pratense) Breeding.</title>
        <authorList>
            <person name="Istvanek J."/>
            <person name="Dluhosova J."/>
            <person name="Dluhos P."/>
            <person name="Patkova L."/>
            <person name="Nedelnik J."/>
            <person name="Repkova J."/>
        </authorList>
    </citation>
    <scope>NUCLEOTIDE SEQUENCE [LARGE SCALE GENOMIC DNA]</scope>
    <source>
        <strain evidence="3">cv. Tatra</strain>
        <tissue evidence="2">Young leaves</tissue>
    </source>
</reference>
<accession>A0A2K3LTE2</accession>
<protein>
    <submittedName>
        <fullName evidence="2">Geminivirus rep-interacting motor</fullName>
    </submittedName>
</protein>
<evidence type="ECO:0000313" key="3">
    <source>
        <dbReference type="Proteomes" id="UP000236291"/>
    </source>
</evidence>
<organism evidence="2 3">
    <name type="scientific">Trifolium pratense</name>
    <name type="common">Red clover</name>
    <dbReference type="NCBI Taxonomy" id="57577"/>
    <lineage>
        <taxon>Eukaryota</taxon>
        <taxon>Viridiplantae</taxon>
        <taxon>Streptophyta</taxon>
        <taxon>Embryophyta</taxon>
        <taxon>Tracheophyta</taxon>
        <taxon>Spermatophyta</taxon>
        <taxon>Magnoliopsida</taxon>
        <taxon>eudicotyledons</taxon>
        <taxon>Gunneridae</taxon>
        <taxon>Pentapetalae</taxon>
        <taxon>rosids</taxon>
        <taxon>fabids</taxon>
        <taxon>Fabales</taxon>
        <taxon>Fabaceae</taxon>
        <taxon>Papilionoideae</taxon>
        <taxon>50 kb inversion clade</taxon>
        <taxon>NPAAA clade</taxon>
        <taxon>Hologalegina</taxon>
        <taxon>IRL clade</taxon>
        <taxon>Trifolieae</taxon>
        <taxon>Trifolium</taxon>
    </lineage>
</organism>
<dbReference type="AlphaFoldDB" id="A0A2K3LTE2"/>
<sequence length="148" mass="16759">MPYICDARKELYEKEKEIHDLKQEGLGLKQALKDANDQCVLLFNEVQKAWKVSSALQTDLKSEHILLSDKYKIEKEESTQLRNQVAQLLQLEQDQKLQIQQQDSTIQSLQVKIRTLETELSEALGSSKSSSTFVSETGSAALSDSRTT</sequence>
<dbReference type="Proteomes" id="UP000236291">
    <property type="component" value="Unassembled WGS sequence"/>
</dbReference>
<dbReference type="EMBL" id="ASHM01040641">
    <property type="protein sequence ID" value="PNX81810.1"/>
    <property type="molecule type" value="Genomic_DNA"/>
</dbReference>
<feature type="compositionally biased region" description="Low complexity" evidence="1">
    <location>
        <begin position="126"/>
        <end position="139"/>
    </location>
</feature>
<gene>
    <name evidence="2" type="ORF">L195_g037835</name>
</gene>
<proteinExistence type="predicted"/>
<feature type="region of interest" description="Disordered" evidence="1">
    <location>
        <begin position="122"/>
        <end position="148"/>
    </location>
</feature>
<reference evidence="2 3" key="1">
    <citation type="journal article" date="2014" name="Am. J. Bot.">
        <title>Genome assembly and annotation for red clover (Trifolium pratense; Fabaceae).</title>
        <authorList>
            <person name="Istvanek J."/>
            <person name="Jaros M."/>
            <person name="Krenek A."/>
            <person name="Repkova J."/>
        </authorList>
    </citation>
    <scope>NUCLEOTIDE SEQUENCE [LARGE SCALE GENOMIC DNA]</scope>
    <source>
        <strain evidence="3">cv. Tatra</strain>
        <tissue evidence="2">Young leaves</tissue>
    </source>
</reference>
<name>A0A2K3LTE2_TRIPR</name>
<evidence type="ECO:0000256" key="1">
    <source>
        <dbReference type="SAM" id="MobiDB-lite"/>
    </source>
</evidence>
<feature type="non-terminal residue" evidence="2">
    <location>
        <position position="148"/>
    </location>
</feature>
<comment type="caution">
    <text evidence="2">The sequence shown here is derived from an EMBL/GenBank/DDBJ whole genome shotgun (WGS) entry which is preliminary data.</text>
</comment>